<dbReference type="InterPro" id="IPR044814">
    <property type="entry name" value="Terpene_cyclase_plant_C1"/>
</dbReference>
<dbReference type="SFLD" id="SFLDG01019">
    <property type="entry name" value="Terpene_Cyclase_Like_1_C_Termi"/>
    <property type="match status" value="1"/>
</dbReference>
<dbReference type="Proteomes" id="UP001515500">
    <property type="component" value="Chromosome 18"/>
</dbReference>
<gene>
    <name evidence="7" type="primary">LOC120281855</name>
</gene>
<dbReference type="FunFam" id="1.10.600.10:FF:000007">
    <property type="entry name" value="Isoprene synthase, chloroplastic"/>
    <property type="match status" value="1"/>
</dbReference>
<accession>A0AB40CYK2</accession>
<dbReference type="InterPro" id="IPR050148">
    <property type="entry name" value="Terpene_synthase-like"/>
</dbReference>
<dbReference type="InterPro" id="IPR008949">
    <property type="entry name" value="Isoprenoid_synthase_dom_sf"/>
</dbReference>
<dbReference type="GO" id="GO:0016102">
    <property type="term" value="P:diterpenoid biosynthetic process"/>
    <property type="evidence" value="ECO:0007669"/>
    <property type="project" value="InterPro"/>
</dbReference>
<evidence type="ECO:0000259" key="4">
    <source>
        <dbReference type="Pfam" id="PF01397"/>
    </source>
</evidence>
<keyword evidence="3" id="KW-0456">Lyase</keyword>
<keyword evidence="2" id="KW-0460">Magnesium</keyword>
<feature type="domain" description="Terpene synthase N-terminal" evidence="4">
    <location>
        <begin position="1"/>
        <end position="159"/>
    </location>
</feature>
<protein>
    <submittedName>
        <fullName evidence="7">(-)-germacrene D synthase-like isoform X1</fullName>
    </submittedName>
</protein>
<name>A0AB40CYK2_DIOCR</name>
<evidence type="ECO:0000256" key="1">
    <source>
        <dbReference type="ARBA" id="ARBA00022723"/>
    </source>
</evidence>
<evidence type="ECO:0000313" key="7">
    <source>
        <dbReference type="RefSeq" id="XP_039144482.1"/>
    </source>
</evidence>
<dbReference type="InterPro" id="IPR034741">
    <property type="entry name" value="Terpene_cyclase-like_1_C"/>
</dbReference>
<evidence type="ECO:0000259" key="5">
    <source>
        <dbReference type="Pfam" id="PF03936"/>
    </source>
</evidence>
<evidence type="ECO:0000256" key="3">
    <source>
        <dbReference type="ARBA" id="ARBA00023239"/>
    </source>
</evidence>
<evidence type="ECO:0000256" key="2">
    <source>
        <dbReference type="ARBA" id="ARBA00022842"/>
    </source>
</evidence>
<dbReference type="Pfam" id="PF03936">
    <property type="entry name" value="Terpene_synth_C"/>
    <property type="match status" value="1"/>
</dbReference>
<dbReference type="SUPFAM" id="SSF48239">
    <property type="entry name" value="Terpenoid cyclases/Protein prenyltransferases"/>
    <property type="match status" value="1"/>
</dbReference>
<dbReference type="InterPro" id="IPR005630">
    <property type="entry name" value="Terpene_synthase_metal-bd"/>
</dbReference>
<feature type="domain" description="Terpene synthase metal-binding" evidence="5">
    <location>
        <begin position="217"/>
        <end position="460"/>
    </location>
</feature>
<dbReference type="PANTHER" id="PTHR31225">
    <property type="entry name" value="OS04G0344100 PROTEIN-RELATED"/>
    <property type="match status" value="1"/>
</dbReference>
<dbReference type="Gene3D" id="1.10.600.10">
    <property type="entry name" value="Farnesyl Diphosphate Synthase"/>
    <property type="match status" value="1"/>
</dbReference>
<keyword evidence="6" id="KW-1185">Reference proteome</keyword>
<dbReference type="GeneID" id="120281855"/>
<dbReference type="RefSeq" id="XP_039144482.1">
    <property type="nucleotide sequence ID" value="XM_039288548.1"/>
</dbReference>
<dbReference type="SUPFAM" id="SSF48576">
    <property type="entry name" value="Terpenoid synthases"/>
    <property type="match status" value="1"/>
</dbReference>
<dbReference type="InterPro" id="IPR036965">
    <property type="entry name" value="Terpene_synth_N_sf"/>
</dbReference>
<dbReference type="FunFam" id="1.50.10.130:FF:000001">
    <property type="entry name" value="Isoprene synthase, chloroplastic"/>
    <property type="match status" value="1"/>
</dbReference>
<reference evidence="7" key="1">
    <citation type="submission" date="2025-08" db="UniProtKB">
        <authorList>
            <consortium name="RefSeq"/>
        </authorList>
    </citation>
    <scope>IDENTIFICATION</scope>
</reference>
<dbReference type="CDD" id="cd00684">
    <property type="entry name" value="Terpene_cyclase_plant_C1"/>
    <property type="match status" value="1"/>
</dbReference>
<proteinExistence type="predicted"/>
<dbReference type="PANTHER" id="PTHR31225:SF93">
    <property type="entry name" value="ALPHA-HUMULENE_(-)-(E)-BETA-CARYOPHYLLENE SYNTHASE"/>
    <property type="match status" value="1"/>
</dbReference>
<dbReference type="GO" id="GO:0010333">
    <property type="term" value="F:terpene synthase activity"/>
    <property type="evidence" value="ECO:0007669"/>
    <property type="project" value="InterPro"/>
</dbReference>
<evidence type="ECO:0000313" key="6">
    <source>
        <dbReference type="Proteomes" id="UP001515500"/>
    </source>
</evidence>
<organism evidence="6 7">
    <name type="scientific">Dioscorea cayennensis subsp. rotundata</name>
    <name type="common">White Guinea yam</name>
    <name type="synonym">Dioscorea rotundata</name>
    <dbReference type="NCBI Taxonomy" id="55577"/>
    <lineage>
        <taxon>Eukaryota</taxon>
        <taxon>Viridiplantae</taxon>
        <taxon>Streptophyta</taxon>
        <taxon>Embryophyta</taxon>
        <taxon>Tracheophyta</taxon>
        <taxon>Spermatophyta</taxon>
        <taxon>Magnoliopsida</taxon>
        <taxon>Liliopsida</taxon>
        <taxon>Dioscoreales</taxon>
        <taxon>Dioscoreaceae</taxon>
        <taxon>Dioscorea</taxon>
    </lineage>
</organism>
<dbReference type="InterPro" id="IPR008930">
    <property type="entry name" value="Terpenoid_cyclase/PrenylTrfase"/>
</dbReference>
<dbReference type="SFLD" id="SFLDS00005">
    <property type="entry name" value="Isoprenoid_Synthase_Type_I"/>
    <property type="match status" value="1"/>
</dbReference>
<dbReference type="GO" id="GO:0000287">
    <property type="term" value="F:magnesium ion binding"/>
    <property type="evidence" value="ECO:0007669"/>
    <property type="project" value="InterPro"/>
</dbReference>
<dbReference type="InterPro" id="IPR001906">
    <property type="entry name" value="Terpene_synth_N"/>
</dbReference>
<dbReference type="Pfam" id="PF01397">
    <property type="entry name" value="Terpene_synth"/>
    <property type="match status" value="1"/>
</dbReference>
<dbReference type="Gene3D" id="1.50.10.130">
    <property type="entry name" value="Terpene synthase, N-terminal domain"/>
    <property type="match status" value="1"/>
</dbReference>
<keyword evidence="1" id="KW-0479">Metal-binding</keyword>
<dbReference type="AlphaFoldDB" id="A0AB40CYK2"/>
<sequence length="514" mass="59460">MKQRMQVLVKDVKILLKDAKGSMREEMQLIDALQRLGVAYHFEQEISEALWFVNTSSSSGHHSYSDDDLHFVALRFRLLRERHYYVPPYVFNQFMDGKGKFKEEVSNDLNGLLSLYEAAYLGIPGEDLLDEALDFTRSHLQSLVKHIGPSLARKVKHALEAPLRKRMTKLNARLYIPIYEEDTEAKNDVVLELAKLDFHILQLLHREEVKKISMWWKDVGVPTKLTFARDRIVELYFWILGVYFEPQYSRARMMMVKVISMVSLMDDVYDSYGTMVELQHFTGAIQRWDFKAADEMEECLRVAFLAIYQTMGELEDEVLKDGKLYRIDYLRREFSQFEKLAIVYLEEAKWRDECYVPSLAEHLELSIKTSTLNVVACASFIGMGEIAGKHSFDWVTSFPQIIKDVSKLSRLMDDVGGFEVDAKMGRKHVVSTIHCCMNEFGDSLEEAKARLLHLVEDAWKNINKECLHLTIPSALLARVVNSACTMETIYRKIDGYTEPSLLKNSISLLFVQPI</sequence>